<evidence type="ECO:0000256" key="12">
    <source>
        <dbReference type="SAM" id="Phobius"/>
    </source>
</evidence>
<dbReference type="EC" id="3.6.1.27" evidence="3"/>
<feature type="transmembrane region" description="Helical" evidence="12">
    <location>
        <begin position="41"/>
        <end position="61"/>
    </location>
</feature>
<feature type="transmembrane region" description="Helical" evidence="12">
    <location>
        <begin position="239"/>
        <end position="259"/>
    </location>
</feature>
<comment type="caution">
    <text evidence="13">The sequence shown here is derived from an EMBL/GenBank/DDBJ whole genome shotgun (WGS) entry which is preliminary data.</text>
</comment>
<evidence type="ECO:0000256" key="4">
    <source>
        <dbReference type="ARBA" id="ARBA00021581"/>
    </source>
</evidence>
<dbReference type="PANTHER" id="PTHR30622:SF4">
    <property type="entry name" value="UNDECAPRENYL-DIPHOSPHATASE"/>
    <property type="match status" value="1"/>
</dbReference>
<dbReference type="GO" id="GO:0050380">
    <property type="term" value="F:undecaprenyl-diphosphatase activity"/>
    <property type="evidence" value="ECO:0007669"/>
    <property type="project" value="UniProtKB-EC"/>
</dbReference>
<dbReference type="Pfam" id="PF02673">
    <property type="entry name" value="BacA"/>
    <property type="match status" value="1"/>
</dbReference>
<evidence type="ECO:0000256" key="9">
    <source>
        <dbReference type="ARBA" id="ARBA00023136"/>
    </source>
</evidence>
<evidence type="ECO:0000256" key="7">
    <source>
        <dbReference type="ARBA" id="ARBA00022801"/>
    </source>
</evidence>
<evidence type="ECO:0000256" key="10">
    <source>
        <dbReference type="ARBA" id="ARBA00032707"/>
    </source>
</evidence>
<dbReference type="GO" id="GO:0005886">
    <property type="term" value="C:plasma membrane"/>
    <property type="evidence" value="ECO:0007669"/>
    <property type="project" value="UniProtKB-SubCell"/>
</dbReference>
<gene>
    <name evidence="13" type="ORF">ASZ90_018776</name>
</gene>
<protein>
    <recommendedName>
        <fullName evidence="4">Undecaprenyl-diphosphatase</fullName>
        <ecNumber evidence="3">3.6.1.27</ecNumber>
    </recommendedName>
    <alternativeName>
        <fullName evidence="10">Undecaprenyl pyrophosphate phosphatase</fullName>
    </alternativeName>
</protein>
<proteinExistence type="inferred from homology"/>
<evidence type="ECO:0000256" key="3">
    <source>
        <dbReference type="ARBA" id="ARBA00012374"/>
    </source>
</evidence>
<comment type="catalytic activity">
    <reaction evidence="11">
        <text>di-trans,octa-cis-undecaprenyl diphosphate + H2O = di-trans,octa-cis-undecaprenyl phosphate + phosphate + H(+)</text>
        <dbReference type="Rhea" id="RHEA:28094"/>
        <dbReference type="ChEBI" id="CHEBI:15377"/>
        <dbReference type="ChEBI" id="CHEBI:15378"/>
        <dbReference type="ChEBI" id="CHEBI:43474"/>
        <dbReference type="ChEBI" id="CHEBI:58405"/>
        <dbReference type="ChEBI" id="CHEBI:60392"/>
        <dbReference type="EC" id="3.6.1.27"/>
    </reaction>
</comment>
<dbReference type="InterPro" id="IPR003824">
    <property type="entry name" value="UppP"/>
</dbReference>
<keyword evidence="8 12" id="KW-1133">Transmembrane helix</keyword>
<name>A0A0W8E5X5_9ZZZZ</name>
<evidence type="ECO:0000256" key="6">
    <source>
        <dbReference type="ARBA" id="ARBA00022692"/>
    </source>
</evidence>
<keyword evidence="5" id="KW-1003">Cell membrane</keyword>
<feature type="transmembrane region" description="Helical" evidence="12">
    <location>
        <begin position="176"/>
        <end position="197"/>
    </location>
</feature>
<feature type="transmembrane region" description="Helical" evidence="12">
    <location>
        <begin position="209"/>
        <end position="227"/>
    </location>
</feature>
<dbReference type="PANTHER" id="PTHR30622">
    <property type="entry name" value="UNDECAPRENYL-DIPHOSPHATASE"/>
    <property type="match status" value="1"/>
</dbReference>
<accession>A0A0W8E5X5</accession>
<feature type="transmembrane region" description="Helical" evidence="12">
    <location>
        <begin position="99"/>
        <end position="117"/>
    </location>
</feature>
<keyword evidence="9 12" id="KW-0472">Membrane</keyword>
<evidence type="ECO:0000256" key="2">
    <source>
        <dbReference type="ARBA" id="ARBA00010621"/>
    </source>
</evidence>
<dbReference type="EMBL" id="LNQE01001867">
    <property type="protein sequence ID" value="KUG03814.1"/>
    <property type="molecule type" value="Genomic_DNA"/>
</dbReference>
<evidence type="ECO:0000256" key="11">
    <source>
        <dbReference type="ARBA" id="ARBA00047594"/>
    </source>
</evidence>
<organism evidence="13">
    <name type="scientific">hydrocarbon metagenome</name>
    <dbReference type="NCBI Taxonomy" id="938273"/>
    <lineage>
        <taxon>unclassified sequences</taxon>
        <taxon>metagenomes</taxon>
        <taxon>ecological metagenomes</taxon>
    </lineage>
</organism>
<evidence type="ECO:0000256" key="1">
    <source>
        <dbReference type="ARBA" id="ARBA00004651"/>
    </source>
</evidence>
<reference evidence="13" key="1">
    <citation type="journal article" date="2015" name="Proc. Natl. Acad. Sci. U.S.A.">
        <title>Networks of energetic and metabolic interactions define dynamics in microbial communities.</title>
        <authorList>
            <person name="Embree M."/>
            <person name="Liu J.K."/>
            <person name="Al-Bassam M.M."/>
            <person name="Zengler K."/>
        </authorList>
    </citation>
    <scope>NUCLEOTIDE SEQUENCE</scope>
</reference>
<comment type="subcellular location">
    <subcellularLocation>
        <location evidence="1">Cell membrane</location>
        <topology evidence="1">Multi-pass membrane protein</topology>
    </subcellularLocation>
</comment>
<dbReference type="AlphaFoldDB" id="A0A0W8E5X5"/>
<feature type="transmembrane region" description="Helical" evidence="12">
    <location>
        <begin position="6"/>
        <end position="29"/>
    </location>
</feature>
<sequence>MTTLHALILGIVQGLTEFLPVSSSGHLVIFQHILGIQQAPLTFDVIVHLGTLVAVFIAFWQDIVDIARKPFSRITYLILVGIIPAGLAGYLLAPMVEKAFESLLVVGIGLIFTGLVLKYSETVANKYLGLKLIEGTSYKDALFIGIIQALAIIPGISRSGSTIAAGLMAGLDREFAARFSFLLSIPVIFGAGIFQLKDAFEYGFMTPDLVQYLVGFITSAAFGLLAIKVVVKLVRDGRLSIFTYYCWAVAAMTLLAYFIL</sequence>
<dbReference type="HAMAP" id="MF_01006">
    <property type="entry name" value="Undec_diphosphatase"/>
    <property type="match status" value="1"/>
</dbReference>
<evidence type="ECO:0000256" key="5">
    <source>
        <dbReference type="ARBA" id="ARBA00022475"/>
    </source>
</evidence>
<keyword evidence="7 13" id="KW-0378">Hydrolase</keyword>
<keyword evidence="6 12" id="KW-0812">Transmembrane</keyword>
<evidence type="ECO:0000313" key="13">
    <source>
        <dbReference type="EMBL" id="KUG03814.1"/>
    </source>
</evidence>
<comment type="similarity">
    <text evidence="2">Belongs to the UppP family.</text>
</comment>
<evidence type="ECO:0000256" key="8">
    <source>
        <dbReference type="ARBA" id="ARBA00022989"/>
    </source>
</evidence>
<feature type="transmembrane region" description="Helical" evidence="12">
    <location>
        <begin position="73"/>
        <end position="92"/>
    </location>
</feature>
<dbReference type="NCBIfam" id="TIGR00753">
    <property type="entry name" value="undec_PP_bacA"/>
    <property type="match status" value="1"/>
</dbReference>